<dbReference type="Pfam" id="PF13967">
    <property type="entry name" value="RSN1_TM"/>
    <property type="match status" value="1"/>
</dbReference>
<accession>A0ABD3G4H5</accession>
<protein>
    <recommendedName>
        <fullName evidence="2">CSC1/OSCA1-like N-terminal transmembrane domain-containing protein</fullName>
    </recommendedName>
</protein>
<keyword evidence="4" id="KW-1185">Reference proteome</keyword>
<dbReference type="AlphaFoldDB" id="A0ABD3G4H5"/>
<comment type="caution">
    <text evidence="3">The sequence shown here is derived from an EMBL/GenBank/DDBJ whole genome shotgun (WGS) entry which is preliminary data.</text>
</comment>
<keyword evidence="1" id="KW-0472">Membrane</keyword>
<proteinExistence type="predicted"/>
<keyword evidence="1" id="KW-1133">Transmembrane helix</keyword>
<dbReference type="Proteomes" id="UP001632037">
    <property type="component" value="Unassembled WGS sequence"/>
</dbReference>
<evidence type="ECO:0000259" key="2">
    <source>
        <dbReference type="Pfam" id="PF13967"/>
    </source>
</evidence>
<evidence type="ECO:0000256" key="1">
    <source>
        <dbReference type="SAM" id="Phobius"/>
    </source>
</evidence>
<dbReference type="InterPro" id="IPR032880">
    <property type="entry name" value="CSC1/OSCA1-like_N"/>
</dbReference>
<evidence type="ECO:0000313" key="3">
    <source>
        <dbReference type="EMBL" id="KAL3674057.1"/>
    </source>
</evidence>
<dbReference type="EMBL" id="JBIMZQ010000001">
    <property type="protein sequence ID" value="KAL3674057.1"/>
    <property type="molecule type" value="Genomic_DNA"/>
</dbReference>
<gene>
    <name evidence="3" type="ORF">V7S43_000009</name>
</gene>
<sequence length="132" mass="15015">MYFFTAAVFEAQEQEKQRHDLSQLLPPGGTGTNATVAAITSMVMIMLNEQVNASNGTANVLSSDGKVNLDVVDRLTIANVGKDDWRLFFTVLVAYVISIYVMRLLLNEYTVYRKRRHKFLMRKHPQQYALLS</sequence>
<feature type="domain" description="CSC1/OSCA1-like N-terminal transmembrane" evidence="2">
    <location>
        <begin position="37"/>
        <end position="108"/>
    </location>
</feature>
<reference evidence="3 4" key="1">
    <citation type="submission" date="2024-09" db="EMBL/GenBank/DDBJ databases">
        <title>Genome sequencing and assembly of Phytophthora oleae, isolate VK10A, causative agent of rot of olive drupes.</title>
        <authorList>
            <person name="Conti Taguali S."/>
            <person name="Riolo M."/>
            <person name="La Spada F."/>
            <person name="Cacciola S.O."/>
            <person name="Dionisio G."/>
        </authorList>
    </citation>
    <scope>NUCLEOTIDE SEQUENCE [LARGE SCALE GENOMIC DNA]</scope>
    <source>
        <strain evidence="3 4">VK10A</strain>
    </source>
</reference>
<name>A0ABD3G4H5_9STRA</name>
<evidence type="ECO:0000313" key="4">
    <source>
        <dbReference type="Proteomes" id="UP001632037"/>
    </source>
</evidence>
<keyword evidence="1" id="KW-0812">Transmembrane</keyword>
<organism evidence="3 4">
    <name type="scientific">Phytophthora oleae</name>
    <dbReference type="NCBI Taxonomy" id="2107226"/>
    <lineage>
        <taxon>Eukaryota</taxon>
        <taxon>Sar</taxon>
        <taxon>Stramenopiles</taxon>
        <taxon>Oomycota</taxon>
        <taxon>Peronosporomycetes</taxon>
        <taxon>Peronosporales</taxon>
        <taxon>Peronosporaceae</taxon>
        <taxon>Phytophthora</taxon>
    </lineage>
</organism>
<feature type="transmembrane region" description="Helical" evidence="1">
    <location>
        <begin position="85"/>
        <end position="106"/>
    </location>
</feature>